<dbReference type="InterPro" id="IPR021888">
    <property type="entry name" value="DUF3499"/>
</dbReference>
<accession>A0A1Q5PRL0</accession>
<dbReference type="STRING" id="156892.BM477_02115"/>
<keyword evidence="3" id="KW-1185">Reference proteome</keyword>
<gene>
    <name evidence="2" type="ORF">BM477_02115</name>
</gene>
<dbReference type="OrthoDB" id="3216194at2"/>
<dbReference type="EMBL" id="MPDM01000002">
    <property type="protein sequence ID" value="OKL50211.1"/>
    <property type="molecule type" value="Genomic_DNA"/>
</dbReference>
<comment type="caution">
    <text evidence="2">The sequence shown here is derived from an EMBL/GenBank/DDBJ whole genome shotgun (WGS) entry which is preliminary data.</text>
</comment>
<proteinExistence type="predicted"/>
<organism evidence="2 3">
    <name type="scientific">Boudabousia marimammalium</name>
    <dbReference type="NCBI Taxonomy" id="156892"/>
    <lineage>
        <taxon>Bacteria</taxon>
        <taxon>Bacillati</taxon>
        <taxon>Actinomycetota</taxon>
        <taxon>Actinomycetes</taxon>
        <taxon>Actinomycetales</taxon>
        <taxon>Actinomycetaceae</taxon>
        <taxon>Boudabousia</taxon>
    </lineage>
</organism>
<dbReference type="Pfam" id="PF12005">
    <property type="entry name" value="DUF3499"/>
    <property type="match status" value="1"/>
</dbReference>
<evidence type="ECO:0008006" key="4">
    <source>
        <dbReference type="Google" id="ProtNLM"/>
    </source>
</evidence>
<sequence length="141" mass="14899">MSIARICAKPGCSARAAATLTYDYGDSTAVIGPLSSKATPRGYDLCSTHAVRFTAPAGWQVVRLVNNFTDVEPTDEEFEELSEAVREAAMRAQAITRQSVRHSSAGRPAAAPKQPAASTKAGGPLPGKRHGYLRVVEGEGQ</sequence>
<dbReference type="Proteomes" id="UP000186465">
    <property type="component" value="Unassembled WGS sequence"/>
</dbReference>
<dbReference type="RefSeq" id="WP_075361036.1">
    <property type="nucleotide sequence ID" value="NZ_MPDM01000002.1"/>
</dbReference>
<evidence type="ECO:0000313" key="3">
    <source>
        <dbReference type="Proteomes" id="UP000186465"/>
    </source>
</evidence>
<name>A0A1Q5PRL0_9ACTO</name>
<reference evidence="3" key="1">
    <citation type="submission" date="2016-11" db="EMBL/GenBank/DDBJ databases">
        <title>Actinomyces gypaetusis sp. nov. isolated from Gypaetus barbatus in Qinghai Tibet Plateau China.</title>
        <authorList>
            <person name="Meng X."/>
        </authorList>
    </citation>
    <scope>NUCLEOTIDE SEQUENCE [LARGE SCALE GENOMIC DNA]</scope>
    <source>
        <strain evidence="3">DSM 15383</strain>
    </source>
</reference>
<evidence type="ECO:0000313" key="2">
    <source>
        <dbReference type="EMBL" id="OKL50211.1"/>
    </source>
</evidence>
<feature type="region of interest" description="Disordered" evidence="1">
    <location>
        <begin position="92"/>
        <end position="141"/>
    </location>
</feature>
<evidence type="ECO:0000256" key="1">
    <source>
        <dbReference type="SAM" id="MobiDB-lite"/>
    </source>
</evidence>
<dbReference type="AlphaFoldDB" id="A0A1Q5PRL0"/>
<protein>
    <recommendedName>
        <fullName evidence="4">DUF3499 domain-containing protein</fullName>
    </recommendedName>
</protein>